<dbReference type="EMBL" id="GIKN01003045">
    <property type="protein sequence ID" value="NIE45318.1"/>
    <property type="molecule type" value="Transcribed_RNA"/>
</dbReference>
<accession>A0A6G5A402</accession>
<feature type="signal peptide" evidence="1">
    <location>
        <begin position="1"/>
        <end position="17"/>
    </location>
</feature>
<proteinExistence type="predicted"/>
<name>A0A6G5A402_RHIMP</name>
<dbReference type="AlphaFoldDB" id="A0A6G5A402"/>
<organism evidence="2">
    <name type="scientific">Rhipicephalus microplus</name>
    <name type="common">Cattle tick</name>
    <name type="synonym">Boophilus microplus</name>
    <dbReference type="NCBI Taxonomy" id="6941"/>
    <lineage>
        <taxon>Eukaryota</taxon>
        <taxon>Metazoa</taxon>
        <taxon>Ecdysozoa</taxon>
        <taxon>Arthropoda</taxon>
        <taxon>Chelicerata</taxon>
        <taxon>Arachnida</taxon>
        <taxon>Acari</taxon>
        <taxon>Parasitiformes</taxon>
        <taxon>Ixodida</taxon>
        <taxon>Ixodoidea</taxon>
        <taxon>Ixodidae</taxon>
        <taxon>Rhipicephalinae</taxon>
        <taxon>Rhipicephalus</taxon>
        <taxon>Boophilus</taxon>
    </lineage>
</organism>
<keyword evidence="1" id="KW-0732">Signal</keyword>
<evidence type="ECO:0000256" key="1">
    <source>
        <dbReference type="SAM" id="SignalP"/>
    </source>
</evidence>
<sequence length="93" mass="10018">MCLVLAQLMACWGTATCLPAPQVHQTTLGGGGGRHTSKRPATRTAPAAWNDRVGTFFFSSRLPAAYLRLLAASFKQVLLLLKLLGLPLGRRVK</sequence>
<feature type="chain" id="PRO_5026174438" evidence="1">
    <location>
        <begin position="18"/>
        <end position="93"/>
    </location>
</feature>
<evidence type="ECO:0000313" key="2">
    <source>
        <dbReference type="EMBL" id="NIE45318.1"/>
    </source>
</evidence>
<reference evidence="2" key="1">
    <citation type="submission" date="2020-03" db="EMBL/GenBank/DDBJ databases">
        <title>A transcriptome and proteome of the tick Rhipicephalus microplus shaped by the genetic composition of its hosts and developmental stage.</title>
        <authorList>
            <person name="Garcia G.R."/>
            <person name="Ribeiro J.M.C."/>
            <person name="Maruyama S.R."/>
            <person name="Gardinasse L.G."/>
            <person name="Nelson K."/>
            <person name="Ferreira B.R."/>
            <person name="Andrade T.G."/>
            <person name="Santos I.K.F.M."/>
        </authorList>
    </citation>
    <scope>NUCLEOTIDE SEQUENCE</scope>
    <source>
        <strain evidence="2">NSGR</strain>
        <tissue evidence="2">Salivary glands</tissue>
    </source>
</reference>
<protein>
    <submittedName>
        <fullName evidence="2">Putative secreted protein</fullName>
    </submittedName>
</protein>